<dbReference type="RefSeq" id="WP_157391840.1">
    <property type="nucleotide sequence ID" value="NZ_WRPP01000008.1"/>
</dbReference>
<dbReference type="EMBL" id="WRPP01000008">
    <property type="protein sequence ID" value="MVU82279.1"/>
    <property type="molecule type" value="Genomic_DNA"/>
</dbReference>
<feature type="region of interest" description="Disordered" evidence="1">
    <location>
        <begin position="140"/>
        <end position="173"/>
    </location>
</feature>
<keyword evidence="3" id="KW-1185">Reference proteome</keyword>
<sequence>MTGLESAAADLALETKVLKSKMQVHPDDSLIPQINARVSHDQRWSSDGIRPRPETGEVIYRTVAVNDQPDNRWLVTYCMYNSPGAYSTTGNGELSLSDPNLRYTPYRSIVALTGEPSATGEKSPTPRLLVVGNADADFVQRPGQSDDLARQTCEPFMPSPFIQQPPAPLPTGK</sequence>
<evidence type="ECO:0000256" key="1">
    <source>
        <dbReference type="SAM" id="MobiDB-lite"/>
    </source>
</evidence>
<organism evidence="2 3">
    <name type="scientific">Nocardia terrae</name>
    <dbReference type="NCBI Taxonomy" id="2675851"/>
    <lineage>
        <taxon>Bacteria</taxon>
        <taxon>Bacillati</taxon>
        <taxon>Actinomycetota</taxon>
        <taxon>Actinomycetes</taxon>
        <taxon>Mycobacteriales</taxon>
        <taxon>Nocardiaceae</taxon>
        <taxon>Nocardia</taxon>
    </lineage>
</organism>
<reference evidence="2 3" key="1">
    <citation type="submission" date="2019-12" db="EMBL/GenBank/DDBJ databases">
        <title>Nocardia sp. nov. ET3-3 isolated from soil.</title>
        <authorList>
            <person name="Kanchanasin P."/>
            <person name="Tanasupawat S."/>
            <person name="Yuki M."/>
            <person name="Kudo T."/>
        </authorList>
    </citation>
    <scope>NUCLEOTIDE SEQUENCE [LARGE SCALE GENOMIC DNA]</scope>
    <source>
        <strain evidence="2 3">ET3-3</strain>
    </source>
</reference>
<protein>
    <submittedName>
        <fullName evidence="2">Uncharacterized protein</fullName>
    </submittedName>
</protein>
<evidence type="ECO:0000313" key="2">
    <source>
        <dbReference type="EMBL" id="MVU82279.1"/>
    </source>
</evidence>
<name>A0A7K1V739_9NOCA</name>
<comment type="caution">
    <text evidence="2">The sequence shown here is derived from an EMBL/GenBank/DDBJ whole genome shotgun (WGS) entry which is preliminary data.</text>
</comment>
<proteinExistence type="predicted"/>
<accession>A0A7K1V739</accession>
<dbReference type="Proteomes" id="UP000466794">
    <property type="component" value="Unassembled WGS sequence"/>
</dbReference>
<evidence type="ECO:0000313" key="3">
    <source>
        <dbReference type="Proteomes" id="UP000466794"/>
    </source>
</evidence>
<feature type="compositionally biased region" description="Pro residues" evidence="1">
    <location>
        <begin position="163"/>
        <end position="173"/>
    </location>
</feature>
<gene>
    <name evidence="2" type="ORF">GPX89_34210</name>
</gene>
<dbReference type="AlphaFoldDB" id="A0A7K1V739"/>